<reference evidence="1" key="1">
    <citation type="submission" date="2021-01" db="EMBL/GenBank/DDBJ databases">
        <title>Adiantum capillus-veneris genome.</title>
        <authorList>
            <person name="Fang Y."/>
            <person name="Liao Q."/>
        </authorList>
    </citation>
    <scope>NUCLEOTIDE SEQUENCE</scope>
    <source>
        <strain evidence="1">H3</strain>
        <tissue evidence="1">Leaf</tissue>
    </source>
</reference>
<comment type="caution">
    <text evidence="1">The sequence shown here is derived from an EMBL/GenBank/DDBJ whole genome shotgun (WGS) entry which is preliminary data.</text>
</comment>
<keyword evidence="2" id="KW-1185">Reference proteome</keyword>
<organism evidence="1 2">
    <name type="scientific">Adiantum capillus-veneris</name>
    <name type="common">Maidenhair fern</name>
    <dbReference type="NCBI Taxonomy" id="13818"/>
    <lineage>
        <taxon>Eukaryota</taxon>
        <taxon>Viridiplantae</taxon>
        <taxon>Streptophyta</taxon>
        <taxon>Embryophyta</taxon>
        <taxon>Tracheophyta</taxon>
        <taxon>Polypodiopsida</taxon>
        <taxon>Polypodiidae</taxon>
        <taxon>Polypodiales</taxon>
        <taxon>Pteridineae</taxon>
        <taxon>Pteridaceae</taxon>
        <taxon>Vittarioideae</taxon>
        <taxon>Adiantum</taxon>
    </lineage>
</organism>
<dbReference type="AlphaFoldDB" id="A0A9D4UW93"/>
<dbReference type="Proteomes" id="UP000886520">
    <property type="component" value="Chromosome 9"/>
</dbReference>
<evidence type="ECO:0000313" key="1">
    <source>
        <dbReference type="EMBL" id="KAI5075390.1"/>
    </source>
</evidence>
<dbReference type="EMBL" id="JABFUD020000009">
    <property type="protein sequence ID" value="KAI5075390.1"/>
    <property type="molecule type" value="Genomic_DNA"/>
</dbReference>
<accession>A0A9D4UW93</accession>
<proteinExistence type="predicted"/>
<name>A0A9D4UW93_ADICA</name>
<protein>
    <submittedName>
        <fullName evidence="1">Uncharacterized protein</fullName>
    </submittedName>
</protein>
<gene>
    <name evidence="1" type="ORF">GOP47_0009466</name>
</gene>
<evidence type="ECO:0000313" key="2">
    <source>
        <dbReference type="Proteomes" id="UP000886520"/>
    </source>
</evidence>
<sequence length="79" mass="9011">MASCHSSSSRSNFRLVKAKQHKTWCYLQAYNARWTDQEMGKSTGHHGDTACTVREQRRVSSLVVEFCSASFFVHCLVII</sequence>